<evidence type="ECO:0000313" key="2">
    <source>
        <dbReference type="Proteomes" id="UP000054477"/>
    </source>
</evidence>
<dbReference type="Proteomes" id="UP000054477">
    <property type="component" value="Unassembled WGS sequence"/>
</dbReference>
<accession>A0A0C9WNR3</accession>
<sequence length="52" mass="6226">MLISIFIFCLLAHQLLRTLLPWLIFHDLSLFWIPTHSLKLLDKTVYEMVDLL</sequence>
<protein>
    <submittedName>
        <fullName evidence="1">Uncharacterized protein</fullName>
    </submittedName>
</protein>
<reference evidence="1 2" key="1">
    <citation type="submission" date="2014-04" db="EMBL/GenBank/DDBJ databases">
        <authorList>
            <consortium name="DOE Joint Genome Institute"/>
            <person name="Kuo A."/>
            <person name="Kohler A."/>
            <person name="Nagy L.G."/>
            <person name="Floudas D."/>
            <person name="Copeland A."/>
            <person name="Barry K.W."/>
            <person name="Cichocki N."/>
            <person name="Veneault-Fourrey C."/>
            <person name="LaButti K."/>
            <person name="Lindquist E.A."/>
            <person name="Lipzen A."/>
            <person name="Lundell T."/>
            <person name="Morin E."/>
            <person name="Murat C."/>
            <person name="Sun H."/>
            <person name="Tunlid A."/>
            <person name="Henrissat B."/>
            <person name="Grigoriev I.V."/>
            <person name="Hibbett D.S."/>
            <person name="Martin F."/>
            <person name="Nordberg H.P."/>
            <person name="Cantor M.N."/>
            <person name="Hua S.X."/>
        </authorList>
    </citation>
    <scope>NUCLEOTIDE SEQUENCE [LARGE SCALE GENOMIC DNA]</scope>
    <source>
        <strain evidence="1 2">LaAM-08-1</strain>
    </source>
</reference>
<dbReference type="AlphaFoldDB" id="A0A0C9WNR3"/>
<organism evidence="1 2">
    <name type="scientific">Laccaria amethystina LaAM-08-1</name>
    <dbReference type="NCBI Taxonomy" id="1095629"/>
    <lineage>
        <taxon>Eukaryota</taxon>
        <taxon>Fungi</taxon>
        <taxon>Dikarya</taxon>
        <taxon>Basidiomycota</taxon>
        <taxon>Agaricomycotina</taxon>
        <taxon>Agaricomycetes</taxon>
        <taxon>Agaricomycetidae</taxon>
        <taxon>Agaricales</taxon>
        <taxon>Agaricineae</taxon>
        <taxon>Hydnangiaceae</taxon>
        <taxon>Laccaria</taxon>
    </lineage>
</organism>
<evidence type="ECO:0000313" key="1">
    <source>
        <dbReference type="EMBL" id="KIJ92185.1"/>
    </source>
</evidence>
<keyword evidence="2" id="KW-1185">Reference proteome</keyword>
<dbReference type="HOGENOM" id="CLU_3087601_0_0_1"/>
<gene>
    <name evidence="1" type="ORF">K443DRAFT_113964</name>
</gene>
<proteinExistence type="predicted"/>
<dbReference type="EMBL" id="KN838929">
    <property type="protein sequence ID" value="KIJ92185.1"/>
    <property type="molecule type" value="Genomic_DNA"/>
</dbReference>
<reference evidence="2" key="2">
    <citation type="submission" date="2015-01" db="EMBL/GenBank/DDBJ databases">
        <title>Evolutionary Origins and Diversification of the Mycorrhizal Mutualists.</title>
        <authorList>
            <consortium name="DOE Joint Genome Institute"/>
            <consortium name="Mycorrhizal Genomics Consortium"/>
            <person name="Kohler A."/>
            <person name="Kuo A."/>
            <person name="Nagy L.G."/>
            <person name="Floudas D."/>
            <person name="Copeland A."/>
            <person name="Barry K.W."/>
            <person name="Cichocki N."/>
            <person name="Veneault-Fourrey C."/>
            <person name="LaButti K."/>
            <person name="Lindquist E.A."/>
            <person name="Lipzen A."/>
            <person name="Lundell T."/>
            <person name="Morin E."/>
            <person name="Murat C."/>
            <person name="Riley R."/>
            <person name="Ohm R."/>
            <person name="Sun H."/>
            <person name="Tunlid A."/>
            <person name="Henrissat B."/>
            <person name="Grigoriev I.V."/>
            <person name="Hibbett D.S."/>
            <person name="Martin F."/>
        </authorList>
    </citation>
    <scope>NUCLEOTIDE SEQUENCE [LARGE SCALE GENOMIC DNA]</scope>
    <source>
        <strain evidence="2">LaAM-08-1</strain>
    </source>
</reference>
<name>A0A0C9WNR3_9AGAR</name>